<gene>
    <name evidence="3" type="ORF">KsCSTR_19150</name>
    <name evidence="4" type="ORF">KSMBR1_0705</name>
    <name evidence="2" type="ORF">kuste3437</name>
</gene>
<dbReference type="Pfam" id="PF01882">
    <property type="entry name" value="DUF58"/>
    <property type="match status" value="1"/>
</dbReference>
<dbReference type="InterPro" id="IPR002881">
    <property type="entry name" value="DUF58"/>
</dbReference>
<dbReference type="AlphaFoldDB" id="Q1Q2F0"/>
<dbReference type="KEGG" id="kst:KSMBR1_0705"/>
<reference evidence="4" key="4">
    <citation type="submission" date="2017-10" db="EMBL/GenBank/DDBJ databases">
        <authorList>
            <person name="Banno H."/>
            <person name="Chua N.-H."/>
        </authorList>
    </citation>
    <scope>NUCLEOTIDE SEQUENCE [LARGE SCALE GENOMIC DNA]</scope>
    <source>
        <strain evidence="4">Kuenenia_mbr1_ru-nijmegen</strain>
    </source>
</reference>
<sequence>MISADVLKQIRQIQIHTSRLVNEALVGEYHSIFKGVGIEFEEVREYQPGDEIRMIDWNVTARMGRPFIKRFVEERELTVMLLVDVSASENFGSVKYLKNKVAIEICSLLAFSAIKNNDKVGVIMFTDKIEKFIPPKKGAKHVFKVIRELLCSKPSGKGTNIAMALDYLNKIASRKTITFIVSDFIAEENAYARSLRTANKKHDVIAVNIIDPREQKLPNVGFIELEDAESGERIITDTSNSSARKEYSMMALRQKEERSQLFRSTGVDEVVVNTQKNYVEPIIRFFRIREKRI</sequence>
<evidence type="ECO:0000313" key="6">
    <source>
        <dbReference type="Proteomes" id="UP000501926"/>
    </source>
</evidence>
<dbReference type="EMBL" id="CP049055">
    <property type="protein sequence ID" value="QII11294.1"/>
    <property type="molecule type" value="Genomic_DNA"/>
</dbReference>
<reference evidence="5" key="3">
    <citation type="submission" date="2017-10" db="EMBL/GenBank/DDBJ databases">
        <authorList>
            <person name="Frank J."/>
        </authorList>
    </citation>
    <scope>NUCLEOTIDE SEQUENCE [LARGE SCALE GENOMIC DNA]</scope>
</reference>
<reference evidence="3 6" key="5">
    <citation type="submission" date="2020-02" db="EMBL/GenBank/DDBJ databases">
        <title>Newly sequenced genome of strain CSTR1 showed variability in Candidatus Kuenenia stuttgartiensis genomes.</title>
        <authorList>
            <person name="Ding C."/>
            <person name="Adrian L."/>
        </authorList>
    </citation>
    <scope>NUCLEOTIDE SEQUENCE [LARGE SCALE GENOMIC DNA]</scope>
    <source>
        <strain evidence="3 6">CSTR1</strain>
    </source>
</reference>
<dbReference type="SUPFAM" id="SSF53300">
    <property type="entry name" value="vWA-like"/>
    <property type="match status" value="1"/>
</dbReference>
<reference evidence="2" key="2">
    <citation type="submission" date="2006-01" db="EMBL/GenBank/DDBJ databases">
        <authorList>
            <person name="Genoscope"/>
        </authorList>
    </citation>
    <scope>NUCLEOTIDE SEQUENCE</scope>
</reference>
<dbReference type="EMBL" id="LT934425">
    <property type="protein sequence ID" value="SOH03216.1"/>
    <property type="molecule type" value="Genomic_DNA"/>
</dbReference>
<dbReference type="EMBL" id="CT573071">
    <property type="protein sequence ID" value="CAJ74199.1"/>
    <property type="molecule type" value="Genomic_DNA"/>
</dbReference>
<dbReference type="OrthoDB" id="9780819at2"/>
<feature type="domain" description="DUF58" evidence="1">
    <location>
        <begin position="42"/>
        <end position="256"/>
    </location>
</feature>
<evidence type="ECO:0000313" key="2">
    <source>
        <dbReference type="EMBL" id="CAJ74199.1"/>
    </source>
</evidence>
<dbReference type="PANTHER" id="PTHR33608">
    <property type="entry name" value="BLL2464 PROTEIN"/>
    <property type="match status" value="1"/>
</dbReference>
<dbReference type="RefSeq" id="WP_099324083.1">
    <property type="nucleotide sequence ID" value="NZ_CP049055.1"/>
</dbReference>
<evidence type="ECO:0000313" key="5">
    <source>
        <dbReference type="Proteomes" id="UP000221734"/>
    </source>
</evidence>
<dbReference type="InterPro" id="IPR036465">
    <property type="entry name" value="vWFA_dom_sf"/>
</dbReference>
<name>Q1Q2F0_KUEST</name>
<proteinExistence type="predicted"/>
<protein>
    <recommendedName>
        <fullName evidence="1">DUF58 domain-containing protein</fullName>
    </recommendedName>
</protein>
<organism evidence="2">
    <name type="scientific">Kuenenia stuttgartiensis</name>
    <dbReference type="NCBI Taxonomy" id="174633"/>
    <lineage>
        <taxon>Bacteria</taxon>
        <taxon>Pseudomonadati</taxon>
        <taxon>Planctomycetota</taxon>
        <taxon>Candidatus Brocadiia</taxon>
        <taxon>Candidatus Brocadiales</taxon>
        <taxon>Candidatus Brocadiaceae</taxon>
        <taxon>Candidatus Kuenenia</taxon>
    </lineage>
</organism>
<keyword evidence="5" id="KW-1185">Reference proteome</keyword>
<evidence type="ECO:0000313" key="4">
    <source>
        <dbReference type="EMBL" id="SOH03216.1"/>
    </source>
</evidence>
<dbReference type="Gene3D" id="3.40.50.410">
    <property type="entry name" value="von Willebrand factor, type A domain"/>
    <property type="match status" value="1"/>
</dbReference>
<dbReference type="Proteomes" id="UP000221734">
    <property type="component" value="Chromosome Kuenenia_stuttgartiensis_MBR1"/>
</dbReference>
<evidence type="ECO:0000259" key="1">
    <source>
        <dbReference type="Pfam" id="PF01882"/>
    </source>
</evidence>
<dbReference type="Proteomes" id="UP000501926">
    <property type="component" value="Chromosome"/>
</dbReference>
<evidence type="ECO:0000313" key="3">
    <source>
        <dbReference type="EMBL" id="QII11294.1"/>
    </source>
</evidence>
<reference evidence="2" key="1">
    <citation type="journal article" date="2006" name="Nature">
        <title>Deciphering the evolution and metabolism of an anammox bacterium from a community genome.</title>
        <authorList>
            <person name="Strous M."/>
            <person name="Pelletier E."/>
            <person name="Mangenot S."/>
            <person name="Rattei T."/>
            <person name="Lehner A."/>
            <person name="Taylor M.W."/>
            <person name="Horn M."/>
            <person name="Daims H."/>
            <person name="Bartol-Mavel D."/>
            <person name="Wincker P."/>
            <person name="Barbe V."/>
            <person name="Fonknechten N."/>
            <person name="Vallenet D."/>
            <person name="Segurens B."/>
            <person name="Schenowitz-Truong C."/>
            <person name="Medigue C."/>
            <person name="Collingro A."/>
            <person name="Snel B."/>
            <person name="Dutilh B.E."/>
            <person name="OpDenCamp H.J.M."/>
            <person name="vanDerDrift C."/>
            <person name="Cirpus I."/>
            <person name="vanDePas-Schoonen K.T."/>
            <person name="Harhangi H.R."/>
            <person name="vanNiftrik L."/>
            <person name="Schmid M."/>
            <person name="Keltjens J."/>
            <person name="vanDeVossenberg J."/>
            <person name="Kartal B."/>
            <person name="Meier H."/>
            <person name="Frishman D."/>
            <person name="Huynen M.A."/>
            <person name="Mewes H."/>
            <person name="Weissenbach J."/>
            <person name="Jetten M.S.M."/>
            <person name="Wagner M."/>
            <person name="LePaslier D."/>
        </authorList>
    </citation>
    <scope>NUCLEOTIDE SEQUENCE</scope>
</reference>
<dbReference type="PANTHER" id="PTHR33608:SF6">
    <property type="entry name" value="BLL2464 PROTEIN"/>
    <property type="match status" value="1"/>
</dbReference>
<accession>Q1Q2F0</accession>